<organism evidence="1 2">
    <name type="scientific">Caerostris extrusa</name>
    <name type="common">Bark spider</name>
    <name type="synonym">Caerostris bankana</name>
    <dbReference type="NCBI Taxonomy" id="172846"/>
    <lineage>
        <taxon>Eukaryota</taxon>
        <taxon>Metazoa</taxon>
        <taxon>Ecdysozoa</taxon>
        <taxon>Arthropoda</taxon>
        <taxon>Chelicerata</taxon>
        <taxon>Arachnida</taxon>
        <taxon>Araneae</taxon>
        <taxon>Araneomorphae</taxon>
        <taxon>Entelegynae</taxon>
        <taxon>Araneoidea</taxon>
        <taxon>Araneidae</taxon>
        <taxon>Caerostris</taxon>
    </lineage>
</organism>
<keyword evidence="2" id="KW-1185">Reference proteome</keyword>
<protein>
    <submittedName>
        <fullName evidence="1">Uncharacterized protein</fullName>
    </submittedName>
</protein>
<proteinExistence type="predicted"/>
<sequence length="67" mass="7543">MAFNVIKSLTSSADIWIISDSRYHPALRHWMSDGTILFSNSPEGEHRISWGVGDRLLSWISGARESP</sequence>
<comment type="caution">
    <text evidence="1">The sequence shown here is derived from an EMBL/GenBank/DDBJ whole genome shotgun (WGS) entry which is preliminary data.</text>
</comment>
<dbReference type="EMBL" id="BPLR01007274">
    <property type="protein sequence ID" value="GIY15735.1"/>
    <property type="molecule type" value="Genomic_DNA"/>
</dbReference>
<dbReference type="AlphaFoldDB" id="A0AAV4R1Z4"/>
<evidence type="ECO:0000313" key="1">
    <source>
        <dbReference type="EMBL" id="GIY15735.1"/>
    </source>
</evidence>
<evidence type="ECO:0000313" key="2">
    <source>
        <dbReference type="Proteomes" id="UP001054945"/>
    </source>
</evidence>
<name>A0AAV4R1Z4_CAEEX</name>
<reference evidence="1 2" key="1">
    <citation type="submission" date="2021-06" db="EMBL/GenBank/DDBJ databases">
        <title>Caerostris extrusa draft genome.</title>
        <authorList>
            <person name="Kono N."/>
            <person name="Arakawa K."/>
        </authorList>
    </citation>
    <scope>NUCLEOTIDE SEQUENCE [LARGE SCALE GENOMIC DNA]</scope>
</reference>
<dbReference type="Proteomes" id="UP001054945">
    <property type="component" value="Unassembled WGS sequence"/>
</dbReference>
<gene>
    <name evidence="1" type="ORF">CEXT_468241</name>
</gene>
<accession>A0AAV4R1Z4</accession>